<keyword evidence="10" id="KW-1185">Reference proteome</keyword>
<keyword evidence="2" id="KW-0808">Transferase</keyword>
<dbReference type="Pfam" id="PF25870">
    <property type="entry name" value="WHD_UFL1_5th"/>
    <property type="match status" value="1"/>
</dbReference>
<dbReference type="InterPro" id="IPR056579">
    <property type="entry name" value="Ufl1_N"/>
</dbReference>
<comment type="caution">
    <text evidence="9">The sequence shown here is derived from an EMBL/GenBank/DDBJ whole genome shotgun (WGS) entry which is preliminary data.</text>
</comment>
<dbReference type="AlphaFoldDB" id="A0AAN9LSV3"/>
<accession>A0AAN9LSV3</accession>
<evidence type="ECO:0000259" key="7">
    <source>
        <dbReference type="Pfam" id="PF23659"/>
    </source>
</evidence>
<feature type="compositionally biased region" description="Basic and acidic residues" evidence="5">
    <location>
        <begin position="550"/>
        <end position="559"/>
    </location>
</feature>
<dbReference type="Proteomes" id="UP001374584">
    <property type="component" value="Unassembled WGS sequence"/>
</dbReference>
<feature type="compositionally biased region" description="Basic and acidic residues" evidence="5">
    <location>
        <begin position="468"/>
        <end position="480"/>
    </location>
</feature>
<dbReference type="PANTHER" id="PTHR31057">
    <property type="entry name" value="E3 UFM1-PROTEIN LIGASE 1"/>
    <property type="match status" value="1"/>
</dbReference>
<protein>
    <recommendedName>
        <fullName evidence="11">E3 UFM1-protein ligase 1 homolog</fullName>
    </recommendedName>
</protein>
<dbReference type="GO" id="GO:0034976">
    <property type="term" value="P:response to endoplasmic reticulum stress"/>
    <property type="evidence" value="ECO:0007669"/>
    <property type="project" value="TreeGrafter"/>
</dbReference>
<evidence type="ECO:0000259" key="8">
    <source>
        <dbReference type="Pfam" id="PF25041"/>
    </source>
</evidence>
<dbReference type="PANTHER" id="PTHR31057:SF0">
    <property type="entry name" value="E3 UFM1-PROTEIN LIGASE 1"/>
    <property type="match status" value="1"/>
</dbReference>
<feature type="region of interest" description="Disordered" evidence="5">
    <location>
        <begin position="458"/>
        <end position="559"/>
    </location>
</feature>
<dbReference type="InterPro" id="IPR018611">
    <property type="entry name" value="Ufl1"/>
</dbReference>
<feature type="domain" description="E3 UFM1-protein ligase 1-like N-terminal" evidence="6">
    <location>
        <begin position="69"/>
        <end position="353"/>
    </location>
</feature>
<evidence type="ECO:0000256" key="4">
    <source>
        <dbReference type="SAM" id="Coils"/>
    </source>
</evidence>
<keyword evidence="4" id="KW-0175">Coiled coil</keyword>
<evidence type="ECO:0000313" key="9">
    <source>
        <dbReference type="EMBL" id="KAK7341745.1"/>
    </source>
</evidence>
<sequence length="884" mass="98213">MFSPPLIATEITKNFTLLLHDDSNFHEHIHDLWSLQIQSEEHFSDLPKGRKRNAFGIRSVSEDRTMDDELLELQRQFEFAQQAKSSIRLSERNVVELVQKLQHLQIIDFELLHTVSGKEYITLDQLRNEMVEEVKRLGRVSLIDLADVTGVDLYYVEKQAQSVVTAHRELMLTQGEIMSGSYWDSIAEEINERLQECSQIALTEIAAQLNVGLDLVASVLEPRLGTIVKGRLEGGQLYTPAYVARVGAMVRGAVRGTTVPTNLTAVWSLLQQLLQEIDGTSGLAVEGSFFQSLFNGLVKEGEILGSLRAGVHWTPAVFAIAQREFVESFFSQNSFITYEALHKLGIPQPIQFLQSRYPEGKPLVTTFVHPSVIEMLDAATEDAIDRGSWSDSLSLLPSSLTPQDASRMLSFCQSVQNALKSNKAHIFGDFYVLSSSFIKDISDRVVKELEILGVSRSAGTTMPGDVKVPNEAKVGRESSRLNESNEMASDGGANRQADKGSKKKKGKVTGNAVVNISESGADNQEQTLTKSKRGQKKGKDTSAQTADSKTGSRKELLKIKEEDLSPSEEWIMQKITALVSDFEEQGIDDPEIILRPLANQLRPTIISSWMEKKKSLLTNNADRMKRLLDNLQKKLDESFLNMQLYEKALELFEDDQSTSVVLHRHLLRTIAAPMVDLLLRNLDEHNKLKNGLDVQEAPNSEFVSLSPADRTAISKSFPGALANKALAVVESLEGKSVETFMAAFRMITEESGLPLKKLDKKLERTLLHSYRKELTSQVSAETDPVSLLAKVVSLLYIQVYHKALQAPGRAISVAISHLRDKVDESACKILTDYQTATVTLLTLLAASPGDDEDCASDRILSKRVLLESQMQDLKSLVLSTTQSS</sequence>
<dbReference type="Pfam" id="PF25041">
    <property type="entry name" value="UFL1_C"/>
    <property type="match status" value="1"/>
</dbReference>
<feature type="domain" description="E3 UFM1-protein ligase-like C-terminal" evidence="8">
    <location>
        <begin position="763"/>
        <end position="876"/>
    </location>
</feature>
<feature type="domain" description="E3 UFM1-protein ligase 1-like" evidence="7">
    <location>
        <begin position="628"/>
        <end position="758"/>
    </location>
</feature>
<keyword evidence="3" id="KW-0833">Ubl conjugation pathway</keyword>
<dbReference type="InterPro" id="IPR056580">
    <property type="entry name" value="Ufl1_dom"/>
</dbReference>
<reference evidence="9 10" key="1">
    <citation type="submission" date="2024-01" db="EMBL/GenBank/DDBJ databases">
        <title>The genomes of 5 underutilized Papilionoideae crops provide insights into root nodulation and disease resistanc.</title>
        <authorList>
            <person name="Jiang F."/>
        </authorList>
    </citation>
    <scope>NUCLEOTIDE SEQUENCE [LARGE SCALE GENOMIC DNA]</scope>
    <source>
        <strain evidence="9">JINMINGXINNONG_FW02</strain>
        <tissue evidence="9">Leaves</tissue>
    </source>
</reference>
<feature type="compositionally biased region" description="Polar residues" evidence="5">
    <location>
        <begin position="512"/>
        <end position="529"/>
    </location>
</feature>
<evidence type="ECO:0000256" key="3">
    <source>
        <dbReference type="ARBA" id="ARBA00022786"/>
    </source>
</evidence>
<dbReference type="Pfam" id="PF09743">
    <property type="entry name" value="E3_UFM1_ligase"/>
    <property type="match status" value="1"/>
</dbReference>
<evidence type="ECO:0000256" key="2">
    <source>
        <dbReference type="ARBA" id="ARBA00022679"/>
    </source>
</evidence>
<name>A0AAN9LSV3_PHACN</name>
<evidence type="ECO:0000256" key="1">
    <source>
        <dbReference type="ARBA" id="ARBA00010789"/>
    </source>
</evidence>
<organism evidence="9 10">
    <name type="scientific">Phaseolus coccineus</name>
    <name type="common">Scarlet runner bean</name>
    <name type="synonym">Phaseolus multiflorus</name>
    <dbReference type="NCBI Taxonomy" id="3886"/>
    <lineage>
        <taxon>Eukaryota</taxon>
        <taxon>Viridiplantae</taxon>
        <taxon>Streptophyta</taxon>
        <taxon>Embryophyta</taxon>
        <taxon>Tracheophyta</taxon>
        <taxon>Spermatophyta</taxon>
        <taxon>Magnoliopsida</taxon>
        <taxon>eudicotyledons</taxon>
        <taxon>Gunneridae</taxon>
        <taxon>Pentapetalae</taxon>
        <taxon>rosids</taxon>
        <taxon>fabids</taxon>
        <taxon>Fabales</taxon>
        <taxon>Fabaceae</taxon>
        <taxon>Papilionoideae</taxon>
        <taxon>50 kb inversion clade</taxon>
        <taxon>NPAAA clade</taxon>
        <taxon>indigoferoid/millettioid clade</taxon>
        <taxon>Phaseoleae</taxon>
        <taxon>Phaseolus</taxon>
    </lineage>
</organism>
<dbReference type="Pfam" id="PF23659">
    <property type="entry name" value="UFL1"/>
    <property type="match status" value="1"/>
</dbReference>
<dbReference type="GO" id="GO:1990592">
    <property type="term" value="P:protein K69-linked ufmylation"/>
    <property type="evidence" value="ECO:0007669"/>
    <property type="project" value="TreeGrafter"/>
</dbReference>
<evidence type="ECO:0000256" key="5">
    <source>
        <dbReference type="SAM" id="MobiDB-lite"/>
    </source>
</evidence>
<proteinExistence type="inferred from homology"/>
<evidence type="ECO:0000313" key="10">
    <source>
        <dbReference type="Proteomes" id="UP001374584"/>
    </source>
</evidence>
<evidence type="ECO:0008006" key="11">
    <source>
        <dbReference type="Google" id="ProtNLM"/>
    </source>
</evidence>
<dbReference type="GO" id="GO:0032434">
    <property type="term" value="P:regulation of proteasomal ubiquitin-dependent protein catabolic process"/>
    <property type="evidence" value="ECO:0007669"/>
    <property type="project" value="TreeGrafter"/>
</dbReference>
<feature type="coiled-coil region" evidence="4">
    <location>
        <begin position="614"/>
        <end position="648"/>
    </location>
</feature>
<evidence type="ECO:0000259" key="6">
    <source>
        <dbReference type="Pfam" id="PF09743"/>
    </source>
</evidence>
<dbReference type="GO" id="GO:0005789">
    <property type="term" value="C:endoplasmic reticulum membrane"/>
    <property type="evidence" value="ECO:0007669"/>
    <property type="project" value="TreeGrafter"/>
</dbReference>
<comment type="similarity">
    <text evidence="1">Belongs to the UFL1 family.</text>
</comment>
<dbReference type="EMBL" id="JAYMYR010000009">
    <property type="protein sequence ID" value="KAK7341745.1"/>
    <property type="molecule type" value="Genomic_DNA"/>
</dbReference>
<gene>
    <name evidence="9" type="ORF">VNO80_24684</name>
</gene>
<dbReference type="InterPro" id="IPR056761">
    <property type="entry name" value="Ufl1-like_C"/>
</dbReference>
<dbReference type="GO" id="GO:0061666">
    <property type="term" value="F:UFM1 ligase activity"/>
    <property type="evidence" value="ECO:0007669"/>
    <property type="project" value="InterPro"/>
</dbReference>